<comment type="subunit">
    <text evidence="11">Interacts with BRI3BP. Interacts with MGAT1 and IFITM3.</text>
</comment>
<dbReference type="GeneID" id="110976196"/>
<dbReference type="GO" id="GO:0005765">
    <property type="term" value="C:lysosomal membrane"/>
    <property type="evidence" value="ECO:0007669"/>
    <property type="project" value="UniProtKB-SubCell"/>
</dbReference>
<keyword evidence="14" id="KW-1185">Reference proteome</keyword>
<keyword evidence="5 13" id="KW-0812">Transmembrane</keyword>
<organism evidence="14 15">
    <name type="scientific">Acanthaster planci</name>
    <name type="common">Crown-of-thorns starfish</name>
    <dbReference type="NCBI Taxonomy" id="133434"/>
    <lineage>
        <taxon>Eukaryota</taxon>
        <taxon>Metazoa</taxon>
        <taxon>Echinodermata</taxon>
        <taxon>Eleutherozoa</taxon>
        <taxon>Asterozoa</taxon>
        <taxon>Asteroidea</taxon>
        <taxon>Valvatacea</taxon>
        <taxon>Valvatida</taxon>
        <taxon>Acanthasteridae</taxon>
        <taxon>Acanthaster</taxon>
    </lineage>
</organism>
<accession>A0A8B7XXJ4</accession>
<dbReference type="OMA" id="KVTQPQY"/>
<dbReference type="Pfam" id="PF10164">
    <property type="entry name" value="BRI3"/>
    <property type="match status" value="1"/>
</dbReference>
<comment type="subcellular location">
    <subcellularLocation>
        <location evidence="2">Cytoplasm</location>
        <location evidence="2">Perinuclear region</location>
    </subcellularLocation>
    <subcellularLocation>
        <location evidence="1">Lysosome membrane</location>
        <topology evidence="1">Multi-pass membrane protein</topology>
    </subcellularLocation>
</comment>
<sequence length="385" mass="42604">MQRPAAVFGGRSVGRVASMDDFDADERAPLTGSKTFIDEPSEEAAPTAKPTQQPEIGQEPEGPAKHRPPIQGSAQQQDGLPGERPPQQDAHTPGEVDQRPPASDMPHDMAEVGELQPQVLEASMPRPRANPPEVSPQHPSTSYPPEQGPQSQNALDRPPVFPSAQGAPMTGGNTRLPGAQPLPQGVHQDTSTQGRPQHAAPVLNQPQLVPRTTAGHQFQQQQQPYQQMQQNYQLHEQQHQHQVQHHHPPATQHLPPPHPQPNLPHPPTSQPYSQQQPGQPGQPHQQQQQYYDQQQLQRQQHQRQQQHPNQQALHFPAQSPPQRTVKVTQPQYQPLLTTCPQCHSGVMHKQFSPLGILLGIFCFPCGLLCCLLMRENKCSSCGMTI</sequence>
<keyword evidence="6 13" id="KW-1133">Transmembrane helix</keyword>
<keyword evidence="7 13" id="KW-0472">Membrane</keyword>
<evidence type="ECO:0000256" key="13">
    <source>
        <dbReference type="SAM" id="Phobius"/>
    </source>
</evidence>
<feature type="transmembrane region" description="Helical" evidence="13">
    <location>
        <begin position="351"/>
        <end position="373"/>
    </location>
</feature>
<dbReference type="PANTHER" id="PTHR13551:SF1">
    <property type="entry name" value="MEMBRANE PROTEIN BRI3"/>
    <property type="match status" value="1"/>
</dbReference>
<keyword evidence="4" id="KW-0963">Cytoplasm</keyword>
<dbReference type="PANTHER" id="PTHR13551">
    <property type="entry name" value="BRAIN PROTEIN I3"/>
    <property type="match status" value="1"/>
</dbReference>
<evidence type="ECO:0000256" key="1">
    <source>
        <dbReference type="ARBA" id="ARBA00004155"/>
    </source>
</evidence>
<dbReference type="Proteomes" id="UP000694845">
    <property type="component" value="Unplaced"/>
</dbReference>
<feature type="compositionally biased region" description="Pro residues" evidence="12">
    <location>
        <begin position="254"/>
        <end position="269"/>
    </location>
</feature>
<reference evidence="15" key="1">
    <citation type="submission" date="2025-08" db="UniProtKB">
        <authorList>
            <consortium name="RefSeq"/>
        </authorList>
    </citation>
    <scope>IDENTIFICATION</scope>
</reference>
<evidence type="ECO:0000256" key="2">
    <source>
        <dbReference type="ARBA" id="ARBA00004556"/>
    </source>
</evidence>
<name>A0A8B7XXJ4_ACAPL</name>
<evidence type="ECO:0000256" key="7">
    <source>
        <dbReference type="ARBA" id="ARBA00023136"/>
    </source>
</evidence>
<protein>
    <recommendedName>
        <fullName evidence="9">Membrane protein BRI3</fullName>
    </recommendedName>
    <alternativeName>
        <fullName evidence="10">Brain protein I3</fullName>
    </alternativeName>
</protein>
<evidence type="ECO:0000256" key="6">
    <source>
        <dbReference type="ARBA" id="ARBA00022989"/>
    </source>
</evidence>
<dbReference type="GO" id="GO:0048471">
    <property type="term" value="C:perinuclear region of cytoplasm"/>
    <property type="evidence" value="ECO:0007669"/>
    <property type="project" value="UniProtKB-SubCell"/>
</dbReference>
<evidence type="ECO:0000256" key="9">
    <source>
        <dbReference type="ARBA" id="ARBA00035284"/>
    </source>
</evidence>
<proteinExistence type="inferred from homology"/>
<evidence type="ECO:0000256" key="4">
    <source>
        <dbReference type="ARBA" id="ARBA00022490"/>
    </source>
</evidence>
<comment type="similarity">
    <text evidence="3">Belongs to the BRI3 family.</text>
</comment>
<evidence type="ECO:0000313" key="14">
    <source>
        <dbReference type="Proteomes" id="UP000694845"/>
    </source>
</evidence>
<evidence type="ECO:0000256" key="12">
    <source>
        <dbReference type="SAM" id="MobiDB-lite"/>
    </source>
</evidence>
<feature type="compositionally biased region" description="Low complexity" evidence="12">
    <location>
        <begin position="216"/>
        <end position="235"/>
    </location>
</feature>
<keyword evidence="8" id="KW-0458">Lysosome</keyword>
<evidence type="ECO:0000256" key="8">
    <source>
        <dbReference type="ARBA" id="ARBA00023228"/>
    </source>
</evidence>
<dbReference type="AlphaFoldDB" id="A0A8B7XXJ4"/>
<gene>
    <name evidence="15" type="primary">LOC110976196</name>
</gene>
<feature type="compositionally biased region" description="Polar residues" evidence="12">
    <location>
        <begin position="137"/>
        <end position="154"/>
    </location>
</feature>
<dbReference type="InterPro" id="IPR019317">
    <property type="entry name" value="BRI3"/>
</dbReference>
<dbReference type="RefSeq" id="XP_022084972.1">
    <property type="nucleotide sequence ID" value="XM_022229280.1"/>
</dbReference>
<dbReference type="OrthoDB" id="2564984at2759"/>
<dbReference type="KEGG" id="aplc:110976196"/>
<evidence type="ECO:0000313" key="15">
    <source>
        <dbReference type="RefSeq" id="XP_022084972.1"/>
    </source>
</evidence>
<evidence type="ECO:0000256" key="5">
    <source>
        <dbReference type="ARBA" id="ARBA00022692"/>
    </source>
</evidence>
<evidence type="ECO:0000256" key="10">
    <source>
        <dbReference type="ARBA" id="ARBA00035449"/>
    </source>
</evidence>
<feature type="compositionally biased region" description="Low complexity" evidence="12">
    <location>
        <begin position="270"/>
        <end position="311"/>
    </location>
</feature>
<feature type="region of interest" description="Disordered" evidence="12">
    <location>
        <begin position="1"/>
        <end position="327"/>
    </location>
</feature>
<evidence type="ECO:0000256" key="11">
    <source>
        <dbReference type="ARBA" id="ARBA00046593"/>
    </source>
</evidence>
<evidence type="ECO:0000256" key="3">
    <source>
        <dbReference type="ARBA" id="ARBA00008090"/>
    </source>
</evidence>